<accession>A0A9X9X5Y6</accession>
<dbReference type="GO" id="GO:0005886">
    <property type="term" value="C:plasma membrane"/>
    <property type="evidence" value="ECO:0007669"/>
    <property type="project" value="UniProtKB-SubCell"/>
</dbReference>
<protein>
    <submittedName>
        <fullName evidence="8">GlsB/YeaQ/YmgE family stress response membrane protein</fullName>
    </submittedName>
</protein>
<evidence type="ECO:0000256" key="2">
    <source>
        <dbReference type="ARBA" id="ARBA00011006"/>
    </source>
</evidence>
<proteinExistence type="inferred from homology"/>
<feature type="transmembrane region" description="Helical" evidence="7">
    <location>
        <begin position="6"/>
        <end position="24"/>
    </location>
</feature>
<feature type="transmembrane region" description="Helical" evidence="7">
    <location>
        <begin position="31"/>
        <end position="49"/>
    </location>
</feature>
<evidence type="ECO:0000256" key="5">
    <source>
        <dbReference type="ARBA" id="ARBA00022989"/>
    </source>
</evidence>
<evidence type="ECO:0000256" key="6">
    <source>
        <dbReference type="ARBA" id="ARBA00023136"/>
    </source>
</evidence>
<feature type="transmembrane region" description="Helical" evidence="7">
    <location>
        <begin position="61"/>
        <end position="81"/>
    </location>
</feature>
<keyword evidence="5 7" id="KW-1133">Transmembrane helix</keyword>
<keyword evidence="9" id="KW-1185">Reference proteome</keyword>
<evidence type="ECO:0000313" key="8">
    <source>
        <dbReference type="EMBL" id="MBR0679122.1"/>
    </source>
</evidence>
<gene>
    <name evidence="8" type="ORF">GXW74_01380</name>
</gene>
<dbReference type="InterPro" id="IPR007341">
    <property type="entry name" value="Transgly_assoc"/>
</dbReference>
<sequence>MDLLTILVWIVIGGVAGFLASTLVRGGSLGLIGNIVVGILGAVVAGWLLPAVGVGLGSGMLGVVLAATLGAVLVLVVIRIVPR</sequence>
<comment type="caution">
    <text evidence="8">The sequence shown here is derived from an EMBL/GenBank/DDBJ whole genome shotgun (WGS) entry which is preliminary data.</text>
</comment>
<evidence type="ECO:0000256" key="3">
    <source>
        <dbReference type="ARBA" id="ARBA00022475"/>
    </source>
</evidence>
<comment type="subcellular location">
    <subcellularLocation>
        <location evidence="1">Cell membrane</location>
        <topology evidence="1">Multi-pass membrane protein</topology>
    </subcellularLocation>
</comment>
<dbReference type="AlphaFoldDB" id="A0A9X9X5Y6"/>
<dbReference type="RefSeq" id="WP_211844468.1">
    <property type="nucleotide sequence ID" value="NZ_JAAEDL010000001.1"/>
</dbReference>
<dbReference type="PANTHER" id="PTHR33884:SF3">
    <property type="entry name" value="UPF0410 PROTEIN YMGE"/>
    <property type="match status" value="1"/>
</dbReference>
<comment type="similarity">
    <text evidence="2">Belongs to the UPF0410 family.</text>
</comment>
<evidence type="ECO:0000313" key="9">
    <source>
        <dbReference type="Proteomes" id="UP001138709"/>
    </source>
</evidence>
<reference evidence="8" key="1">
    <citation type="submission" date="2020-01" db="EMBL/GenBank/DDBJ databases">
        <authorList>
            <person name="Rat A."/>
        </authorList>
    </citation>
    <scope>NUCLEOTIDE SEQUENCE</scope>
    <source>
        <strain evidence="8">LMG 31228</strain>
    </source>
</reference>
<keyword evidence="3" id="KW-1003">Cell membrane</keyword>
<keyword evidence="6 7" id="KW-0472">Membrane</keyword>
<dbReference type="PANTHER" id="PTHR33884">
    <property type="entry name" value="UPF0410 PROTEIN YMGE"/>
    <property type="match status" value="1"/>
</dbReference>
<dbReference type="Proteomes" id="UP001138709">
    <property type="component" value="Unassembled WGS sequence"/>
</dbReference>
<organism evidence="8 9">
    <name type="scientific">Neoroseomonas eburnea</name>
    <dbReference type="NCBI Taxonomy" id="1346889"/>
    <lineage>
        <taxon>Bacteria</taxon>
        <taxon>Pseudomonadati</taxon>
        <taxon>Pseudomonadota</taxon>
        <taxon>Alphaproteobacteria</taxon>
        <taxon>Acetobacterales</taxon>
        <taxon>Acetobacteraceae</taxon>
        <taxon>Neoroseomonas</taxon>
    </lineage>
</organism>
<evidence type="ECO:0000256" key="4">
    <source>
        <dbReference type="ARBA" id="ARBA00022692"/>
    </source>
</evidence>
<reference evidence="8" key="2">
    <citation type="journal article" date="2021" name="Syst. Appl. Microbiol.">
        <title>Roseomonas hellenica sp. nov., isolated from roots of wild-growing Alkanna tinctoria.</title>
        <authorList>
            <person name="Rat A."/>
            <person name="Naranjo H.D."/>
            <person name="Lebbe L."/>
            <person name="Cnockaert M."/>
            <person name="Krigas N."/>
            <person name="Grigoriadou K."/>
            <person name="Maloupa E."/>
            <person name="Willems A."/>
        </authorList>
    </citation>
    <scope>NUCLEOTIDE SEQUENCE</scope>
    <source>
        <strain evidence="8">LMG 31228</strain>
    </source>
</reference>
<keyword evidence="4 7" id="KW-0812">Transmembrane</keyword>
<evidence type="ECO:0000256" key="7">
    <source>
        <dbReference type="SAM" id="Phobius"/>
    </source>
</evidence>
<evidence type="ECO:0000256" key="1">
    <source>
        <dbReference type="ARBA" id="ARBA00004651"/>
    </source>
</evidence>
<name>A0A9X9X5Y6_9PROT</name>
<dbReference type="EMBL" id="JAAEDL010000001">
    <property type="protein sequence ID" value="MBR0679122.1"/>
    <property type="molecule type" value="Genomic_DNA"/>
</dbReference>
<dbReference type="Pfam" id="PF04226">
    <property type="entry name" value="Transgly_assoc"/>
    <property type="match status" value="1"/>
</dbReference>